<dbReference type="SMART" id="SM00342">
    <property type="entry name" value="HTH_ARAC"/>
    <property type="match status" value="1"/>
</dbReference>
<dbReference type="AlphaFoldDB" id="A0A1I0Y5E8"/>
<feature type="domain" description="HTH araC/xylS-type" evidence="3">
    <location>
        <begin position="222"/>
        <end position="320"/>
    </location>
</feature>
<evidence type="ECO:0000256" key="1">
    <source>
        <dbReference type="ARBA" id="ARBA00023015"/>
    </source>
</evidence>
<dbReference type="InterPro" id="IPR053142">
    <property type="entry name" value="PchR_regulatory_protein"/>
</dbReference>
<dbReference type="EMBL" id="FOJY01000008">
    <property type="protein sequence ID" value="SFB07668.1"/>
    <property type="molecule type" value="Genomic_DNA"/>
</dbReference>
<dbReference type="Pfam" id="PF12833">
    <property type="entry name" value="HTH_18"/>
    <property type="match status" value="1"/>
</dbReference>
<dbReference type="RefSeq" id="WP_092872111.1">
    <property type="nucleotide sequence ID" value="NZ_FOJY01000008.1"/>
</dbReference>
<keyword evidence="5" id="KW-1185">Reference proteome</keyword>
<keyword evidence="1" id="KW-0805">Transcription regulation</keyword>
<gene>
    <name evidence="4" type="ORF">SAMN05216249_108100</name>
</gene>
<dbReference type="PANTHER" id="PTHR47893">
    <property type="entry name" value="REGULATORY PROTEIN PCHR"/>
    <property type="match status" value="1"/>
</dbReference>
<evidence type="ECO:0000259" key="3">
    <source>
        <dbReference type="PROSITE" id="PS01124"/>
    </source>
</evidence>
<dbReference type="SUPFAM" id="SSF46689">
    <property type="entry name" value="Homeodomain-like"/>
    <property type="match status" value="1"/>
</dbReference>
<evidence type="ECO:0000313" key="4">
    <source>
        <dbReference type="EMBL" id="SFB07668.1"/>
    </source>
</evidence>
<dbReference type="InterPro" id="IPR018060">
    <property type="entry name" value="HTH_AraC"/>
</dbReference>
<dbReference type="GO" id="GO:0003700">
    <property type="term" value="F:DNA-binding transcription factor activity"/>
    <property type="evidence" value="ECO:0007669"/>
    <property type="project" value="InterPro"/>
</dbReference>
<dbReference type="PROSITE" id="PS01124">
    <property type="entry name" value="HTH_ARAC_FAMILY_2"/>
    <property type="match status" value="1"/>
</dbReference>
<proteinExistence type="predicted"/>
<dbReference type="STRING" id="1120918.SAMN05216249_108100"/>
<dbReference type="OrthoDB" id="3177689at2"/>
<evidence type="ECO:0000313" key="5">
    <source>
        <dbReference type="Proteomes" id="UP000198838"/>
    </source>
</evidence>
<keyword evidence="2" id="KW-0804">Transcription</keyword>
<reference evidence="4 5" key="1">
    <citation type="submission" date="2016-10" db="EMBL/GenBank/DDBJ databases">
        <authorList>
            <person name="de Groot N.N."/>
        </authorList>
    </citation>
    <scope>NUCLEOTIDE SEQUENCE [LARGE SCALE GENOMIC DNA]</scope>
    <source>
        <strain evidence="4 5">DSM 5522</strain>
    </source>
</reference>
<accession>A0A1I0Y5E8</accession>
<dbReference type="InterPro" id="IPR009057">
    <property type="entry name" value="Homeodomain-like_sf"/>
</dbReference>
<dbReference type="GO" id="GO:0043565">
    <property type="term" value="F:sequence-specific DNA binding"/>
    <property type="evidence" value="ECO:0007669"/>
    <property type="project" value="InterPro"/>
</dbReference>
<evidence type="ECO:0000256" key="2">
    <source>
        <dbReference type="ARBA" id="ARBA00023163"/>
    </source>
</evidence>
<protein>
    <submittedName>
        <fullName evidence="4">AraC-type DNA-binding protein</fullName>
    </submittedName>
</protein>
<name>A0A1I0Y5E8_9FIRM</name>
<organism evidence="4 5">
    <name type="scientific">Acetitomaculum ruminis DSM 5522</name>
    <dbReference type="NCBI Taxonomy" id="1120918"/>
    <lineage>
        <taxon>Bacteria</taxon>
        <taxon>Bacillati</taxon>
        <taxon>Bacillota</taxon>
        <taxon>Clostridia</taxon>
        <taxon>Lachnospirales</taxon>
        <taxon>Lachnospiraceae</taxon>
        <taxon>Acetitomaculum</taxon>
    </lineage>
</organism>
<dbReference type="Proteomes" id="UP000198838">
    <property type="component" value="Unassembled WGS sequence"/>
</dbReference>
<dbReference type="Gene3D" id="1.10.10.60">
    <property type="entry name" value="Homeodomain-like"/>
    <property type="match status" value="1"/>
</dbReference>
<dbReference type="PANTHER" id="PTHR47893:SF1">
    <property type="entry name" value="REGULATORY PROTEIN PCHR"/>
    <property type="match status" value="1"/>
</dbReference>
<keyword evidence="4" id="KW-0238">DNA-binding</keyword>
<sequence length="323" mass="37214">MDYTDINSSYYKNKFENSGFIKCENTGEYPPCGDTFMLSSEIGQGYFWYYEVPGKYNIKIHDFRFNEDTVIDMKIPECLSITRYDSISGEELKPYRKLRSGLIKSFRGGYEPYHALIHKYIPIKSIGIEYHPNYYNKQLKSLFANLYQNPAEAFKSIDETTDFPEMMKLLWDIKNYRGDSLSAALYFEGKANEALSLVYNRHLLINSRKKATVSAADKEMLDALASYINDHYADNLTIDSLSKIGCMGTTKLKKCFRIYFDCTINEYIQNVRLDHAEHLLLYTELPVGEIAKAVGYQAAGHFAALFAKHTGVLPLEYRKSARK</sequence>